<name>A0A5B6W5M3_9ROSI</name>
<gene>
    <name evidence="1" type="ORF">EPI10_010527</name>
</gene>
<keyword evidence="2" id="KW-1185">Reference proteome</keyword>
<sequence length="353" mass="41434">MSEPDIAIIRRDGCVCFGVLKICGKEIRSTFLAFKDEEKAVEVYKYLVENHEDWILSCHHLVQYEDEWLVALECSKNILTYFREKMEGWESENRNQSEWFSYIKEDFVKILKDLVSIWAKIDRGINTKSLAKTIFITNSGGAVKFLPNVNASDEPMEGGIDALKHLMSCIINMPFESVIRNYENFNMPNELLCFLSLLDCQNLKFVSLPFLLDAPLFWRPVDKFNFIVHLDHKIKRREISEYYFDACLSYLGKNKYTYKWESLVQQNPVLGSIYNHQPNAYHCFRHCSVVRYCSNVYRHYNDNGTQRISIVGIENELSTLLPCLYIHLFEGLIRYARLHRYQGFWTSILSGNI</sequence>
<proteinExistence type="predicted"/>
<dbReference type="EMBL" id="SMMG02000004">
    <property type="protein sequence ID" value="KAA3476553.1"/>
    <property type="molecule type" value="Genomic_DNA"/>
</dbReference>
<reference evidence="2" key="1">
    <citation type="journal article" date="2019" name="Plant Biotechnol. J.">
        <title>Genome sequencing of the Australian wild diploid species Gossypium australe highlights disease resistance and delayed gland morphogenesis.</title>
        <authorList>
            <person name="Cai Y."/>
            <person name="Cai X."/>
            <person name="Wang Q."/>
            <person name="Wang P."/>
            <person name="Zhang Y."/>
            <person name="Cai C."/>
            <person name="Xu Y."/>
            <person name="Wang K."/>
            <person name="Zhou Z."/>
            <person name="Wang C."/>
            <person name="Geng S."/>
            <person name="Li B."/>
            <person name="Dong Q."/>
            <person name="Hou Y."/>
            <person name="Wang H."/>
            <person name="Ai P."/>
            <person name="Liu Z."/>
            <person name="Yi F."/>
            <person name="Sun M."/>
            <person name="An G."/>
            <person name="Cheng J."/>
            <person name="Zhang Y."/>
            <person name="Shi Q."/>
            <person name="Xie Y."/>
            <person name="Shi X."/>
            <person name="Chang Y."/>
            <person name="Huang F."/>
            <person name="Chen Y."/>
            <person name="Hong S."/>
            <person name="Mi L."/>
            <person name="Sun Q."/>
            <person name="Zhang L."/>
            <person name="Zhou B."/>
            <person name="Peng R."/>
            <person name="Zhang X."/>
            <person name="Liu F."/>
        </authorList>
    </citation>
    <scope>NUCLEOTIDE SEQUENCE [LARGE SCALE GENOMIC DNA]</scope>
    <source>
        <strain evidence="2">cv. PA1801</strain>
    </source>
</reference>
<dbReference type="Proteomes" id="UP000325315">
    <property type="component" value="Unassembled WGS sequence"/>
</dbReference>
<comment type="caution">
    <text evidence="1">The sequence shown here is derived from an EMBL/GenBank/DDBJ whole genome shotgun (WGS) entry which is preliminary data.</text>
</comment>
<evidence type="ECO:0000313" key="2">
    <source>
        <dbReference type="Proteomes" id="UP000325315"/>
    </source>
</evidence>
<accession>A0A5B6W5M3</accession>
<dbReference type="OrthoDB" id="987552at2759"/>
<evidence type="ECO:0000313" key="1">
    <source>
        <dbReference type="EMBL" id="KAA3476553.1"/>
    </source>
</evidence>
<dbReference type="AlphaFoldDB" id="A0A5B6W5M3"/>
<organism evidence="1 2">
    <name type="scientific">Gossypium australe</name>
    <dbReference type="NCBI Taxonomy" id="47621"/>
    <lineage>
        <taxon>Eukaryota</taxon>
        <taxon>Viridiplantae</taxon>
        <taxon>Streptophyta</taxon>
        <taxon>Embryophyta</taxon>
        <taxon>Tracheophyta</taxon>
        <taxon>Spermatophyta</taxon>
        <taxon>Magnoliopsida</taxon>
        <taxon>eudicotyledons</taxon>
        <taxon>Gunneridae</taxon>
        <taxon>Pentapetalae</taxon>
        <taxon>rosids</taxon>
        <taxon>malvids</taxon>
        <taxon>Malvales</taxon>
        <taxon>Malvaceae</taxon>
        <taxon>Malvoideae</taxon>
        <taxon>Gossypium</taxon>
    </lineage>
</organism>
<protein>
    <submittedName>
        <fullName evidence="1">Sorting nexin-13</fullName>
    </submittedName>
</protein>